<evidence type="ECO:0000313" key="2">
    <source>
        <dbReference type="EMBL" id="OIJ18768.1"/>
    </source>
</evidence>
<dbReference type="Pfam" id="PF13799">
    <property type="entry name" value="DUF4183"/>
    <property type="match status" value="1"/>
</dbReference>
<dbReference type="STRING" id="472963.BKP45_15900"/>
<protein>
    <recommendedName>
        <fullName evidence="1">DUF4183 domain-containing protein</fullName>
    </recommendedName>
</protein>
<dbReference type="EMBL" id="MLQS01000027">
    <property type="protein sequence ID" value="OIJ18768.1"/>
    <property type="molecule type" value="Genomic_DNA"/>
</dbReference>
<organism evidence="2 3">
    <name type="scientific">Anaerobacillus alkalidiazotrophicus</name>
    <dbReference type="NCBI Taxonomy" id="472963"/>
    <lineage>
        <taxon>Bacteria</taxon>
        <taxon>Bacillati</taxon>
        <taxon>Bacillota</taxon>
        <taxon>Bacilli</taxon>
        <taxon>Bacillales</taxon>
        <taxon>Bacillaceae</taxon>
        <taxon>Anaerobacillus</taxon>
    </lineage>
</organism>
<evidence type="ECO:0000259" key="1">
    <source>
        <dbReference type="Pfam" id="PF13799"/>
    </source>
</evidence>
<accession>A0A1S2M213</accession>
<dbReference type="AlphaFoldDB" id="A0A1S2M213"/>
<proteinExistence type="predicted"/>
<keyword evidence="3" id="KW-1185">Reference proteome</keyword>
<gene>
    <name evidence="2" type="ORF">BKP45_15900</name>
</gene>
<comment type="caution">
    <text evidence="2">The sequence shown here is derived from an EMBL/GenBank/DDBJ whole genome shotgun (WGS) entry which is preliminary data.</text>
</comment>
<reference evidence="2 3" key="1">
    <citation type="submission" date="2016-10" db="EMBL/GenBank/DDBJ databases">
        <title>Draft genome sequences of four alkaliphilic bacteria belonging to the Anaerobacillus genus.</title>
        <authorList>
            <person name="Bassil N.M."/>
            <person name="Lloyd J.R."/>
        </authorList>
    </citation>
    <scope>NUCLEOTIDE SEQUENCE [LARGE SCALE GENOMIC DNA]</scope>
    <source>
        <strain evidence="2 3">DSM 22531</strain>
    </source>
</reference>
<feature type="domain" description="DUF4183" evidence="1">
    <location>
        <begin position="24"/>
        <end position="96"/>
    </location>
</feature>
<evidence type="ECO:0000313" key="3">
    <source>
        <dbReference type="Proteomes" id="UP000180057"/>
    </source>
</evidence>
<dbReference type="InterPro" id="IPR025237">
    <property type="entry name" value="DUF4183"/>
</dbReference>
<name>A0A1S2M213_9BACI</name>
<sequence>MILEAISIYSPNYELLIGCTSQYNTISDGVKEIFTNQDELTMYGEEGILNPNEVSSINLFINGVIQPELNYHVEIGLLTLLTEDIPHQGTPISLQFITLIRS</sequence>
<dbReference type="Proteomes" id="UP000180057">
    <property type="component" value="Unassembled WGS sequence"/>
</dbReference>